<dbReference type="EMBL" id="JBBHJY010000004">
    <property type="protein sequence ID" value="MEJ6010324.1"/>
    <property type="molecule type" value="Genomic_DNA"/>
</dbReference>
<dbReference type="RefSeq" id="WP_339966884.1">
    <property type="nucleotide sequence ID" value="NZ_JBBHJY010000004.1"/>
</dbReference>
<proteinExistence type="predicted"/>
<feature type="transmembrane region" description="Helical" evidence="1">
    <location>
        <begin position="77"/>
        <end position="105"/>
    </location>
</feature>
<dbReference type="PANTHER" id="PTHR23028">
    <property type="entry name" value="ACETYLTRANSFERASE"/>
    <property type="match status" value="1"/>
</dbReference>
<dbReference type="GO" id="GO:0016746">
    <property type="term" value="F:acyltransferase activity"/>
    <property type="evidence" value="ECO:0007669"/>
    <property type="project" value="UniProtKB-KW"/>
</dbReference>
<feature type="transmembrane region" description="Helical" evidence="1">
    <location>
        <begin position="302"/>
        <end position="319"/>
    </location>
</feature>
<feature type="transmembrane region" description="Helical" evidence="1">
    <location>
        <begin position="204"/>
        <end position="226"/>
    </location>
</feature>
<feature type="transmembrane region" description="Helical" evidence="1">
    <location>
        <begin position="380"/>
        <end position="401"/>
    </location>
</feature>
<keyword evidence="4" id="KW-1185">Reference proteome</keyword>
<keyword evidence="3" id="KW-0012">Acyltransferase</keyword>
<evidence type="ECO:0000259" key="2">
    <source>
        <dbReference type="Pfam" id="PF01757"/>
    </source>
</evidence>
<name>A0ABU8S8M7_9SPHN</name>
<keyword evidence="1" id="KW-0472">Membrane</keyword>
<feature type="domain" description="Acyltransferase 3" evidence="2">
    <location>
        <begin position="37"/>
        <end position="397"/>
    </location>
</feature>
<keyword evidence="3" id="KW-0808">Transferase</keyword>
<keyword evidence="1" id="KW-1133">Transmembrane helix</keyword>
<evidence type="ECO:0000313" key="4">
    <source>
        <dbReference type="Proteomes" id="UP001379235"/>
    </source>
</evidence>
<protein>
    <submittedName>
        <fullName evidence="3">Acyltransferase</fullName>
        <ecNumber evidence="3">2.3.-.-</ecNumber>
    </submittedName>
</protein>
<dbReference type="EC" id="2.3.-.-" evidence="3"/>
<feature type="transmembrane region" description="Helical" evidence="1">
    <location>
        <begin position="126"/>
        <end position="148"/>
    </location>
</feature>
<organism evidence="3 4">
    <name type="scientific">Novosphingobium aquae</name>
    <dbReference type="NCBI Taxonomy" id="3133435"/>
    <lineage>
        <taxon>Bacteria</taxon>
        <taxon>Pseudomonadati</taxon>
        <taxon>Pseudomonadota</taxon>
        <taxon>Alphaproteobacteria</taxon>
        <taxon>Sphingomonadales</taxon>
        <taxon>Sphingomonadaceae</taxon>
        <taxon>Novosphingobium</taxon>
    </lineage>
</organism>
<keyword evidence="1" id="KW-0812">Transmembrane</keyword>
<comment type="caution">
    <text evidence="3">The sequence shown here is derived from an EMBL/GenBank/DDBJ whole genome shotgun (WGS) entry which is preliminary data.</text>
</comment>
<sequence>MIDGGAIAGGHQQTERKGDLIDPSRFLRDLTNPGLVSAIDLMRWLAAAVVVISHARFPLVKPYALLLPEQRPLWVQGWYFVTGYYVEAVLIFFVLSGFLVGGMGLARLKQGTFDAPGYAVDRFSRLYTAFLPALLLSVVLTWIGMRWFDATGLYSGTHPIFAASGTTLVFADNAGWGNFTGNLFMLQWFRENLFAAPYGANPPLYTLSSEFWFYAVFGLLGAAANARAGKRVVLITLAVTATLVLGSTFWAYLGMWLIGVAAAVIRPTRLPITIPALGLFGAILILRRYIDAAGITDALLRNAVLYGVCISMALVLIGLRGRRLAWAEAMAPFNKAMADFSYSLYLIHYPLMILFVAMLGTLTGAPGFATGMAPAEPLALAVYAGVIVLCFGASWIFAQIFERRTTLVRGWLKRHLLRR</sequence>
<dbReference type="InterPro" id="IPR050879">
    <property type="entry name" value="Acyltransferase_3"/>
</dbReference>
<dbReference type="Pfam" id="PF01757">
    <property type="entry name" value="Acyl_transf_3"/>
    <property type="match status" value="1"/>
</dbReference>
<dbReference type="Proteomes" id="UP001379235">
    <property type="component" value="Unassembled WGS sequence"/>
</dbReference>
<dbReference type="InterPro" id="IPR002656">
    <property type="entry name" value="Acyl_transf_3_dom"/>
</dbReference>
<evidence type="ECO:0000256" key="1">
    <source>
        <dbReference type="SAM" id="Phobius"/>
    </source>
</evidence>
<accession>A0ABU8S8M7</accession>
<dbReference type="PANTHER" id="PTHR23028:SF53">
    <property type="entry name" value="ACYL_TRANSF_3 DOMAIN-CONTAINING PROTEIN"/>
    <property type="match status" value="1"/>
</dbReference>
<feature type="transmembrane region" description="Helical" evidence="1">
    <location>
        <begin position="340"/>
        <end position="360"/>
    </location>
</feature>
<reference evidence="3 4" key="1">
    <citation type="submission" date="2024-03" db="EMBL/GenBank/DDBJ databases">
        <authorList>
            <person name="Jo J.-H."/>
        </authorList>
    </citation>
    <scope>NUCLEOTIDE SEQUENCE [LARGE SCALE GENOMIC DNA]</scope>
    <source>
        <strain evidence="3 4">AS3R-12</strain>
    </source>
</reference>
<feature type="transmembrane region" description="Helical" evidence="1">
    <location>
        <begin position="232"/>
        <end position="258"/>
    </location>
</feature>
<gene>
    <name evidence="3" type="ORF">WG900_10375</name>
</gene>
<evidence type="ECO:0000313" key="3">
    <source>
        <dbReference type="EMBL" id="MEJ6010324.1"/>
    </source>
</evidence>